<dbReference type="SUPFAM" id="SSF53474">
    <property type="entry name" value="alpha/beta-Hydrolases"/>
    <property type="match status" value="1"/>
</dbReference>
<feature type="domain" description="Thioesterase" evidence="2">
    <location>
        <begin position="19"/>
        <end position="238"/>
    </location>
</feature>
<protein>
    <recommendedName>
        <fullName evidence="2">Thioesterase domain-containing protein</fullName>
    </recommendedName>
</protein>
<comment type="similarity">
    <text evidence="1">Belongs to the thioesterase family.</text>
</comment>
<reference evidence="3 4" key="1">
    <citation type="submission" date="2015-11" db="EMBL/GenBank/DDBJ databases">
        <title>Bacillus caseinolyticus sp nov.</title>
        <authorList>
            <person name="Dastager S.G."/>
            <person name="Mawlankar R."/>
        </authorList>
    </citation>
    <scope>NUCLEOTIDE SEQUENCE [LARGE SCALE GENOMIC DNA]</scope>
    <source>
        <strain evidence="3 4">SGD-V-76</strain>
    </source>
</reference>
<dbReference type="InterPro" id="IPR029058">
    <property type="entry name" value="AB_hydrolase_fold"/>
</dbReference>
<dbReference type="Proteomes" id="UP000053681">
    <property type="component" value="Unassembled WGS sequence"/>
</dbReference>
<name>A0A0V8JJ12_9BACI</name>
<dbReference type="Pfam" id="PF00975">
    <property type="entry name" value="Thioesterase"/>
    <property type="match status" value="1"/>
</dbReference>
<accession>A0A0V8JJ12</accession>
<dbReference type="InterPro" id="IPR001031">
    <property type="entry name" value="Thioesterase"/>
</dbReference>
<dbReference type="RefSeq" id="WP_062687155.1">
    <property type="nucleotide sequence ID" value="NZ_KQ758678.1"/>
</dbReference>
<dbReference type="PANTHER" id="PTHR11487:SF0">
    <property type="entry name" value="S-ACYL FATTY ACID SYNTHASE THIOESTERASE, MEDIUM CHAIN"/>
    <property type="match status" value="1"/>
</dbReference>
<dbReference type="EMBL" id="LNQP01000063">
    <property type="protein sequence ID" value="KSU86845.1"/>
    <property type="molecule type" value="Genomic_DNA"/>
</dbReference>
<evidence type="ECO:0000313" key="4">
    <source>
        <dbReference type="Proteomes" id="UP000053681"/>
    </source>
</evidence>
<dbReference type="InterPro" id="IPR012223">
    <property type="entry name" value="TEII"/>
</dbReference>
<organism evidence="3 4">
    <name type="scientific">Priestia veravalensis</name>
    <dbReference type="NCBI Taxonomy" id="1414648"/>
    <lineage>
        <taxon>Bacteria</taxon>
        <taxon>Bacillati</taxon>
        <taxon>Bacillota</taxon>
        <taxon>Bacilli</taxon>
        <taxon>Bacillales</taxon>
        <taxon>Bacillaceae</taxon>
        <taxon>Priestia</taxon>
    </lineage>
</organism>
<keyword evidence="4" id="KW-1185">Reference proteome</keyword>
<sequence length="259" mass="29818">MNCKWLWNPKKIDKGNLNIIFFPYAGGGIPSFFHWIQDLEEYANCYIVELPGRGNRFSEEPYTDIKQVVYELSYNILKLKEPFIFVGHSMGALIAYELACYLQKNYAVNPVRLVVSGASSPSYPKKIQKASNLSKEAFIDRLKEINGANDEIINNNELLELVMPILRADFTLCENYIFNEQNEQLSCPITAFSGNRDKVAPIVGAEQWRELTSNTFNLKVFDGEHFFINDKYKEVLNSLIELVSYDKKRLNLNSYVTTH</sequence>
<comment type="caution">
    <text evidence="3">The sequence shown here is derived from an EMBL/GenBank/DDBJ whole genome shotgun (WGS) entry which is preliminary data.</text>
</comment>
<proteinExistence type="inferred from homology"/>
<evidence type="ECO:0000256" key="1">
    <source>
        <dbReference type="ARBA" id="ARBA00007169"/>
    </source>
</evidence>
<dbReference type="GO" id="GO:0008610">
    <property type="term" value="P:lipid biosynthetic process"/>
    <property type="evidence" value="ECO:0007669"/>
    <property type="project" value="TreeGrafter"/>
</dbReference>
<dbReference type="Gene3D" id="3.40.50.1820">
    <property type="entry name" value="alpha/beta hydrolase"/>
    <property type="match status" value="1"/>
</dbReference>
<evidence type="ECO:0000259" key="2">
    <source>
        <dbReference type="Pfam" id="PF00975"/>
    </source>
</evidence>
<evidence type="ECO:0000313" key="3">
    <source>
        <dbReference type="EMBL" id="KSU86845.1"/>
    </source>
</evidence>
<gene>
    <name evidence="3" type="ORF">AS180_16310</name>
</gene>
<dbReference type="PANTHER" id="PTHR11487">
    <property type="entry name" value="THIOESTERASE"/>
    <property type="match status" value="1"/>
</dbReference>
<dbReference type="AlphaFoldDB" id="A0A0V8JJ12"/>